<dbReference type="InterPro" id="IPR008482">
    <property type="entry name" value="DUF763"/>
</dbReference>
<dbReference type="PANTHER" id="PTHR38597">
    <property type="entry name" value="BLL3834 PROTEIN"/>
    <property type="match status" value="1"/>
</dbReference>
<dbReference type="PANTHER" id="PTHR38597:SF1">
    <property type="entry name" value="BLL3834 PROTEIN"/>
    <property type="match status" value="1"/>
</dbReference>
<proteinExistence type="predicted"/>
<reference evidence="1" key="1">
    <citation type="submission" date="2018-05" db="EMBL/GenBank/DDBJ databases">
        <authorList>
            <person name="Lanie J.A."/>
            <person name="Ng W.-L."/>
            <person name="Kazmierczak K.M."/>
            <person name="Andrzejewski T.M."/>
            <person name="Davidsen T.M."/>
            <person name="Wayne K.J."/>
            <person name="Tettelin H."/>
            <person name="Glass J.I."/>
            <person name="Rusch D."/>
            <person name="Podicherti R."/>
            <person name="Tsui H.-C.T."/>
            <person name="Winkler M.E."/>
        </authorList>
    </citation>
    <scope>NUCLEOTIDE SEQUENCE</scope>
</reference>
<accession>A0A382C160</accession>
<name>A0A382C160_9ZZZZ</name>
<gene>
    <name evidence="1" type="ORF">METZ01_LOCUS172433</name>
</gene>
<dbReference type="AlphaFoldDB" id="A0A382C160"/>
<organism evidence="1">
    <name type="scientific">marine metagenome</name>
    <dbReference type="NCBI Taxonomy" id="408172"/>
    <lineage>
        <taxon>unclassified sequences</taxon>
        <taxon>metagenomes</taxon>
        <taxon>ecological metagenomes</taxon>
    </lineage>
</organism>
<dbReference type="EMBL" id="UINC01032243">
    <property type="protein sequence ID" value="SVB19579.1"/>
    <property type="molecule type" value="Genomic_DNA"/>
</dbReference>
<protein>
    <recommendedName>
        <fullName evidence="2">DUF763 domain-containing protein</fullName>
    </recommendedName>
</protein>
<evidence type="ECO:0000313" key="1">
    <source>
        <dbReference type="EMBL" id="SVB19579.1"/>
    </source>
</evidence>
<evidence type="ECO:0008006" key="2">
    <source>
        <dbReference type="Google" id="ProtNLM"/>
    </source>
</evidence>
<dbReference type="Pfam" id="PF05559">
    <property type="entry name" value="DUF763"/>
    <property type="match status" value="1"/>
</dbReference>
<sequence length="414" mass="45705">MINSGTIGMPLHFGRMPNWFTEHMGELSKAVVESVIQNYGKSELLTRMSDPNWFQALGAVAGMQYNSSGVTAAVLGSLRRKINPISSDLGVHILGGKGKAAWRAPKQIERVAEQHSLDGDELVRSCQLAKRVDNNAIQDGYNLYQQHVILTDEGEWTGITQGMDTSTRRARRYHMHSPSVRSFVDDPHTGIVGDRGESILNLADTRADGARQHIVEMTQDEPRAVLDAAREITMGNYHEVREQDVDLKRLGAVLALAHGQEIEKFEDLLLLKGVGPQTLKALALTSELIHGDASRFDDPARFSFAVGGKDGRPHPIDREALQETIGHLQDSVEQSKLGYDEKSRALKRLHRATRHIEDTRAPEANLDELASAEWQRAEESGGMTFMGKVIPGVTKAVVDMQNSLLYGKSDEDAS</sequence>